<dbReference type="PANTHER" id="PTHR35985">
    <property type="entry name" value="OS07G0675200 PROTEIN"/>
    <property type="match status" value="1"/>
</dbReference>
<keyword evidence="3" id="KW-1185">Reference proteome</keyword>
<sequence length="154" mass="16774">MNNNKQLKPTTPIASSPSLRSAEVIRPRDPLSQQRRHYSSSSPSSPSSPPPPLDQVSCVGIDGSPSAPNQNGRPAEEENTVRYEGFDGEKMDFAVVMESAEETFERASRIWKETAVRSWIRDAPQTKVLVDALSAGVGGKEEVITDLLHCPITA</sequence>
<gene>
    <name evidence="2" type="ORF">Sjap_007353</name>
</gene>
<dbReference type="EMBL" id="JBBNAE010000003">
    <property type="protein sequence ID" value="KAK9136759.1"/>
    <property type="molecule type" value="Genomic_DNA"/>
</dbReference>
<evidence type="ECO:0000313" key="2">
    <source>
        <dbReference type="EMBL" id="KAK9136759.1"/>
    </source>
</evidence>
<name>A0AAP0JN29_9MAGN</name>
<comment type="caution">
    <text evidence="2">The sequence shown here is derived from an EMBL/GenBank/DDBJ whole genome shotgun (WGS) entry which is preliminary data.</text>
</comment>
<feature type="compositionally biased region" description="Polar residues" evidence="1">
    <location>
        <begin position="1"/>
        <end position="19"/>
    </location>
</feature>
<proteinExistence type="predicted"/>
<organism evidence="2 3">
    <name type="scientific">Stephania japonica</name>
    <dbReference type="NCBI Taxonomy" id="461633"/>
    <lineage>
        <taxon>Eukaryota</taxon>
        <taxon>Viridiplantae</taxon>
        <taxon>Streptophyta</taxon>
        <taxon>Embryophyta</taxon>
        <taxon>Tracheophyta</taxon>
        <taxon>Spermatophyta</taxon>
        <taxon>Magnoliopsida</taxon>
        <taxon>Ranunculales</taxon>
        <taxon>Menispermaceae</taxon>
        <taxon>Menispermoideae</taxon>
        <taxon>Cissampelideae</taxon>
        <taxon>Stephania</taxon>
    </lineage>
</organism>
<feature type="region of interest" description="Disordered" evidence="1">
    <location>
        <begin position="1"/>
        <end position="81"/>
    </location>
</feature>
<evidence type="ECO:0000256" key="1">
    <source>
        <dbReference type="SAM" id="MobiDB-lite"/>
    </source>
</evidence>
<reference evidence="2 3" key="1">
    <citation type="submission" date="2024-01" db="EMBL/GenBank/DDBJ databases">
        <title>Genome assemblies of Stephania.</title>
        <authorList>
            <person name="Yang L."/>
        </authorList>
    </citation>
    <scope>NUCLEOTIDE SEQUENCE [LARGE SCALE GENOMIC DNA]</scope>
    <source>
        <strain evidence="2">QJT</strain>
        <tissue evidence="2">Leaf</tissue>
    </source>
</reference>
<evidence type="ECO:0000313" key="3">
    <source>
        <dbReference type="Proteomes" id="UP001417504"/>
    </source>
</evidence>
<dbReference type="AlphaFoldDB" id="A0AAP0JN29"/>
<protein>
    <submittedName>
        <fullName evidence="2">Uncharacterized protein</fullName>
    </submittedName>
</protein>
<dbReference type="Proteomes" id="UP001417504">
    <property type="component" value="Unassembled WGS sequence"/>
</dbReference>
<accession>A0AAP0JN29</accession>
<dbReference type="PANTHER" id="PTHR35985:SF1">
    <property type="entry name" value="OS07G0675200 PROTEIN"/>
    <property type="match status" value="1"/>
</dbReference>